<dbReference type="EMBL" id="PCDP01000013">
    <property type="protein sequence ID" value="PZM15721.1"/>
    <property type="molecule type" value="Genomic_DNA"/>
</dbReference>
<protein>
    <submittedName>
        <fullName evidence="1">Uncharacterized protein</fullName>
    </submittedName>
</protein>
<gene>
    <name evidence="1" type="ORF">CPY51_06010</name>
</gene>
<organism evidence="1 2">
    <name type="scientific">Rhizobium tubonense</name>
    <dbReference type="NCBI Taxonomy" id="484088"/>
    <lineage>
        <taxon>Bacteria</taxon>
        <taxon>Pseudomonadati</taxon>
        <taxon>Pseudomonadota</taxon>
        <taxon>Alphaproteobacteria</taxon>
        <taxon>Hyphomicrobiales</taxon>
        <taxon>Rhizobiaceae</taxon>
        <taxon>Rhizobium/Agrobacterium group</taxon>
        <taxon>Rhizobium</taxon>
    </lineage>
</organism>
<sequence>MHFRFDCAVAARLNAPVEKRGIAVNAYQLSSLLTNFLGLGIDFELAELNGSDQSASEMGMFERIVKCRAEDALADAKLALIVEPLHK</sequence>
<dbReference type="AlphaFoldDB" id="A0A2W4CW78"/>
<accession>A0A2W4CW78</accession>
<dbReference type="Proteomes" id="UP000248925">
    <property type="component" value="Unassembled WGS sequence"/>
</dbReference>
<evidence type="ECO:0000313" key="2">
    <source>
        <dbReference type="Proteomes" id="UP000248925"/>
    </source>
</evidence>
<reference evidence="1 2" key="1">
    <citation type="journal article" date="2018" name="Sci. Rep.">
        <title>Rhizobium tumorigenes sp. nov., a novel plant tumorigenic bacterium isolated from cane gall tumors on thornless blackberry.</title>
        <authorList>
            <person name="Kuzmanovi N."/>
            <person name="Smalla K."/>
            <person name="Gronow S."/>
            <person name="PuBawska J."/>
        </authorList>
    </citation>
    <scope>NUCLEOTIDE SEQUENCE [LARGE SCALE GENOMIC DNA]</scope>
    <source>
        <strain evidence="1 2">CCBAU 85046</strain>
    </source>
</reference>
<keyword evidence="2" id="KW-1185">Reference proteome</keyword>
<name>A0A2W4CW78_9HYPH</name>
<evidence type="ECO:0000313" key="1">
    <source>
        <dbReference type="EMBL" id="PZM15721.1"/>
    </source>
</evidence>
<proteinExistence type="predicted"/>
<comment type="caution">
    <text evidence="1">The sequence shown here is derived from an EMBL/GenBank/DDBJ whole genome shotgun (WGS) entry which is preliminary data.</text>
</comment>